<dbReference type="AlphaFoldDB" id="E1WY87"/>
<evidence type="ECO:0000313" key="1">
    <source>
        <dbReference type="EMBL" id="CBW27642.1"/>
    </source>
</evidence>
<organism evidence="1 2">
    <name type="scientific">Halobacteriovorax marinus (strain ATCC BAA-682 / DSM 15412 / SJ)</name>
    <name type="common">Bacteriovorax marinus</name>
    <dbReference type="NCBI Taxonomy" id="862908"/>
    <lineage>
        <taxon>Bacteria</taxon>
        <taxon>Pseudomonadati</taxon>
        <taxon>Bdellovibrionota</taxon>
        <taxon>Bacteriovoracia</taxon>
        <taxon>Bacteriovoracales</taxon>
        <taxon>Halobacteriovoraceae</taxon>
        <taxon>Halobacteriovorax</taxon>
    </lineage>
</organism>
<proteinExistence type="predicted"/>
<dbReference type="KEGG" id="bmx:BMS_2869"/>
<dbReference type="PROSITE" id="PS51257">
    <property type="entry name" value="PROKAR_LIPOPROTEIN"/>
    <property type="match status" value="1"/>
</dbReference>
<dbReference type="PATRIC" id="fig|862908.3.peg.2744"/>
<gene>
    <name evidence="1" type="ordered locus">BMS_2869</name>
</gene>
<sequence length="263" mass="30085">MKFTLFILSLFLLFSCQKKSQFSYDGERVSIEPTSSEITDITPIIWKAGIMRNITISRGVQVTFTFPQFENKDLRYLVDKYGVDSWIVRVKRKGMMRNETIGYLYVPIILPGQKNAMRINQLKKGSFRILYSASSVSARFSNSPCPAFKHDLLIEKTEVGSEKPFSSKISVSPVEEERLLVAVEDFNYSNTSLNGGKELRGDYYVDIAFYNKERKTKLSNFIELDGSAKVVREQSIPLSGCENYKIPPRMDDGSGINQFKWNK</sequence>
<dbReference type="Proteomes" id="UP000008963">
    <property type="component" value="Chromosome"/>
</dbReference>
<reference evidence="2" key="1">
    <citation type="journal article" date="2013" name="ISME J.">
        <title>A small predatory core genome in the divergent marine Bacteriovorax marinus SJ and the terrestrial Bdellovibrio bacteriovorus.</title>
        <authorList>
            <person name="Crossman L.C."/>
            <person name="Chen H."/>
            <person name="Cerdeno-Tarraga A.M."/>
            <person name="Brooks K."/>
            <person name="Quail M.A."/>
            <person name="Pineiro S.A."/>
            <person name="Hobley L."/>
            <person name="Sockett R.E."/>
            <person name="Bentley S.D."/>
            <person name="Parkhill J."/>
            <person name="Williams H.N."/>
            <person name="Stine O.C."/>
        </authorList>
    </citation>
    <scope>NUCLEOTIDE SEQUENCE [LARGE SCALE GENOMIC DNA]</scope>
    <source>
        <strain evidence="2">ATCC BAA-682 / DSM 15412 / SJ</strain>
    </source>
</reference>
<dbReference type="EMBL" id="FQ312005">
    <property type="protein sequence ID" value="CBW27642.1"/>
    <property type="molecule type" value="Genomic_DNA"/>
</dbReference>
<evidence type="ECO:0000313" key="2">
    <source>
        <dbReference type="Proteomes" id="UP000008963"/>
    </source>
</evidence>
<dbReference type="STRING" id="862908.BMS_2869"/>
<accession>E1WY87</accession>
<name>E1WY87_HALMS</name>
<protein>
    <submittedName>
        <fullName evidence="1">Exported protein</fullName>
    </submittedName>
</protein>
<keyword evidence="2" id="KW-1185">Reference proteome</keyword>
<dbReference type="HOGENOM" id="CLU_1056758_0_0_7"/>
<dbReference type="RefSeq" id="WP_014245416.1">
    <property type="nucleotide sequence ID" value="NC_016620.1"/>
</dbReference>
<dbReference type="OrthoDB" id="5293408at2"/>